<dbReference type="Proteomes" id="UP000177614">
    <property type="component" value="Unassembled WGS sequence"/>
</dbReference>
<name>A0A1F4XLP0_9BACT</name>
<feature type="compositionally biased region" description="Basic and acidic residues" evidence="1">
    <location>
        <begin position="1"/>
        <end position="16"/>
    </location>
</feature>
<dbReference type="AlphaFoldDB" id="A0A1F4XLP0"/>
<proteinExistence type="predicted"/>
<comment type="caution">
    <text evidence="2">The sequence shown here is derived from an EMBL/GenBank/DDBJ whole genome shotgun (WGS) entry which is preliminary data.</text>
</comment>
<sequence>MNTNPESHRESGEKPKVSAHKTPSATEVDLQAVRNIISKSSRFSRRQETFKDYDTARESRRQQVAAKLGLPDDTSWEEIKKLQAQLSKEKNQAKAVEHQKAVKDLGLSPTTATRKQISEAGDNLQRQARAGSLGLSPDATWKEINLAVRAESTRRYKEQKSEADEKYRKKETSRLGLPVDTTLQEITDYENELEKRRKITARDLGLDENASWSAIEGKQAKRARQEEAKKPKK</sequence>
<feature type="region of interest" description="Disordered" evidence="1">
    <location>
        <begin position="208"/>
        <end position="233"/>
    </location>
</feature>
<dbReference type="STRING" id="1817814.A2V81_01075"/>
<evidence type="ECO:0000313" key="2">
    <source>
        <dbReference type="EMBL" id="OGC82540.1"/>
    </source>
</evidence>
<dbReference type="EMBL" id="MEWR01000005">
    <property type="protein sequence ID" value="OGC82540.1"/>
    <property type="molecule type" value="Genomic_DNA"/>
</dbReference>
<gene>
    <name evidence="2" type="ORF">A2V81_01075</name>
</gene>
<protein>
    <submittedName>
        <fullName evidence="2">Uncharacterized protein</fullName>
    </submittedName>
</protein>
<organism evidence="2 3">
    <name type="scientific">Candidatus Abawacabacteria bacterium RBG_16_42_10</name>
    <dbReference type="NCBI Taxonomy" id="1817814"/>
    <lineage>
        <taxon>Bacteria</taxon>
        <taxon>Candidatus Abawacaibacteriota</taxon>
    </lineage>
</organism>
<feature type="region of interest" description="Disordered" evidence="1">
    <location>
        <begin position="152"/>
        <end position="175"/>
    </location>
</feature>
<feature type="region of interest" description="Disordered" evidence="1">
    <location>
        <begin position="1"/>
        <end position="27"/>
    </location>
</feature>
<feature type="compositionally biased region" description="Basic and acidic residues" evidence="1">
    <location>
        <begin position="152"/>
        <end position="173"/>
    </location>
</feature>
<reference evidence="2 3" key="1">
    <citation type="journal article" date="2016" name="Nat. Commun.">
        <title>Thousands of microbial genomes shed light on interconnected biogeochemical processes in an aquifer system.</title>
        <authorList>
            <person name="Anantharaman K."/>
            <person name="Brown C.T."/>
            <person name="Hug L.A."/>
            <person name="Sharon I."/>
            <person name="Castelle C.J."/>
            <person name="Probst A.J."/>
            <person name="Thomas B.C."/>
            <person name="Singh A."/>
            <person name="Wilkins M.J."/>
            <person name="Karaoz U."/>
            <person name="Brodie E.L."/>
            <person name="Williams K.H."/>
            <person name="Hubbard S.S."/>
            <person name="Banfield J.F."/>
        </authorList>
    </citation>
    <scope>NUCLEOTIDE SEQUENCE [LARGE SCALE GENOMIC DNA]</scope>
</reference>
<accession>A0A1F4XLP0</accession>
<feature type="compositionally biased region" description="Basic and acidic residues" evidence="1">
    <location>
        <begin position="223"/>
        <end position="233"/>
    </location>
</feature>
<evidence type="ECO:0000313" key="3">
    <source>
        <dbReference type="Proteomes" id="UP000177614"/>
    </source>
</evidence>
<evidence type="ECO:0000256" key="1">
    <source>
        <dbReference type="SAM" id="MobiDB-lite"/>
    </source>
</evidence>